<proteinExistence type="predicted"/>
<keyword evidence="1" id="KW-0812">Transmembrane</keyword>
<dbReference type="Proteomes" id="UP000175835">
    <property type="component" value="Unassembled WGS sequence"/>
</dbReference>
<feature type="transmembrane region" description="Helical" evidence="1">
    <location>
        <begin position="31"/>
        <end position="49"/>
    </location>
</feature>
<feature type="transmembrane region" description="Helical" evidence="1">
    <location>
        <begin position="90"/>
        <end position="109"/>
    </location>
</feature>
<keyword evidence="1" id="KW-0472">Membrane</keyword>
<dbReference type="AlphaFoldDB" id="A0A1E8BNL2"/>
<organism evidence="2 3">
    <name type="scientific">Bacillus mycoides</name>
    <dbReference type="NCBI Taxonomy" id="1405"/>
    <lineage>
        <taxon>Bacteria</taxon>
        <taxon>Bacillati</taxon>
        <taxon>Bacillota</taxon>
        <taxon>Bacilli</taxon>
        <taxon>Bacillales</taxon>
        <taxon>Bacillaceae</taxon>
        <taxon>Bacillus</taxon>
        <taxon>Bacillus cereus group</taxon>
    </lineage>
</organism>
<evidence type="ECO:0000313" key="3">
    <source>
        <dbReference type="Proteomes" id="UP000175835"/>
    </source>
</evidence>
<dbReference type="EMBL" id="LXLX01000031">
    <property type="protein sequence ID" value="OFD94434.1"/>
    <property type="molecule type" value="Genomic_DNA"/>
</dbReference>
<evidence type="ECO:0000313" key="2">
    <source>
        <dbReference type="EMBL" id="OFD94434.1"/>
    </source>
</evidence>
<evidence type="ECO:0000256" key="1">
    <source>
        <dbReference type="SAM" id="Phobius"/>
    </source>
</evidence>
<accession>A0A1E8BNL2</accession>
<keyword evidence="1" id="KW-1133">Transmembrane helix</keyword>
<gene>
    <name evidence="2" type="ORF">BWGOE11_26350</name>
</gene>
<reference evidence="2 3" key="1">
    <citation type="submission" date="2016-05" db="EMBL/GenBank/DDBJ databases">
        <title>Bacillus thuringiensis and Bacillus weihenstephanensis as novel biocontrol agents of wilt causing Verticillium species.</title>
        <authorList>
            <person name="Hollensteiner J."/>
            <person name="Wemheuer F."/>
            <person name="Harting R."/>
            <person name="Kolarzyk A."/>
            <person name="Diaz-Valerio S."/>
            <person name="Poehlein A."/>
            <person name="Brzuszkiewicz E."/>
            <person name="Nesemann K."/>
            <person name="Braus-Stromeyer S."/>
            <person name="Braus G."/>
            <person name="Daniel R."/>
            <person name="Liesegang H."/>
        </authorList>
    </citation>
    <scope>NUCLEOTIDE SEQUENCE [LARGE SCALE GENOMIC DNA]</scope>
    <source>
        <strain evidence="2 3">GOE11</strain>
    </source>
</reference>
<protein>
    <submittedName>
        <fullName evidence="2">Uncharacterized protein</fullName>
    </submittedName>
</protein>
<comment type="caution">
    <text evidence="2">The sequence shown here is derived from an EMBL/GenBank/DDBJ whole genome shotgun (WGS) entry which is preliminary data.</text>
</comment>
<sequence>MEIKVRLILKITRISAVPHNLRALHKWKRQYYSLYYLSGYYFYSIQMFLQKHQLHSIIDVTRQVPMVPFLMKHLALNYNHLLIYQRSSHFQYNHLLTVTFLLQGFWFWCKNSKALASNLLNLDILIV</sequence>
<name>A0A1E8BNL2_BACMY</name>